<reference evidence="2 3" key="1">
    <citation type="journal article" date="2018" name="Front. Plant Sci.">
        <title>Red Clover (Trifolium pratense) and Zigzag Clover (T. medium) - A Picture of Genomic Similarities and Differences.</title>
        <authorList>
            <person name="Dluhosova J."/>
            <person name="Istvanek J."/>
            <person name="Nedelnik J."/>
            <person name="Repkova J."/>
        </authorList>
    </citation>
    <scope>NUCLEOTIDE SEQUENCE [LARGE SCALE GENOMIC DNA]</scope>
    <source>
        <strain evidence="3">cv. 10/8</strain>
        <tissue evidence="2">Leaf</tissue>
    </source>
</reference>
<evidence type="ECO:0000313" key="3">
    <source>
        <dbReference type="Proteomes" id="UP000265520"/>
    </source>
</evidence>
<dbReference type="Proteomes" id="UP000265520">
    <property type="component" value="Unassembled WGS sequence"/>
</dbReference>
<feature type="region of interest" description="Disordered" evidence="1">
    <location>
        <begin position="32"/>
        <end position="52"/>
    </location>
</feature>
<organism evidence="2 3">
    <name type="scientific">Trifolium medium</name>
    <dbReference type="NCBI Taxonomy" id="97028"/>
    <lineage>
        <taxon>Eukaryota</taxon>
        <taxon>Viridiplantae</taxon>
        <taxon>Streptophyta</taxon>
        <taxon>Embryophyta</taxon>
        <taxon>Tracheophyta</taxon>
        <taxon>Spermatophyta</taxon>
        <taxon>Magnoliopsida</taxon>
        <taxon>eudicotyledons</taxon>
        <taxon>Gunneridae</taxon>
        <taxon>Pentapetalae</taxon>
        <taxon>rosids</taxon>
        <taxon>fabids</taxon>
        <taxon>Fabales</taxon>
        <taxon>Fabaceae</taxon>
        <taxon>Papilionoideae</taxon>
        <taxon>50 kb inversion clade</taxon>
        <taxon>NPAAA clade</taxon>
        <taxon>Hologalegina</taxon>
        <taxon>IRL clade</taxon>
        <taxon>Trifolieae</taxon>
        <taxon>Trifolium</taxon>
    </lineage>
</organism>
<comment type="caution">
    <text evidence="2">The sequence shown here is derived from an EMBL/GenBank/DDBJ whole genome shotgun (WGS) entry which is preliminary data.</text>
</comment>
<evidence type="ECO:0000256" key="1">
    <source>
        <dbReference type="SAM" id="MobiDB-lite"/>
    </source>
</evidence>
<sequence length="52" mass="5904">MEETPSPEENGGGMTLQQAISALHNLQAKVTNMEQEREQHETKSDDDIFYKP</sequence>
<dbReference type="AlphaFoldDB" id="A0A392PWM4"/>
<keyword evidence="3" id="KW-1185">Reference proteome</keyword>
<accession>A0A392PWM4</accession>
<proteinExistence type="predicted"/>
<name>A0A392PWM4_9FABA</name>
<feature type="compositionally biased region" description="Basic and acidic residues" evidence="1">
    <location>
        <begin position="34"/>
        <end position="52"/>
    </location>
</feature>
<protein>
    <submittedName>
        <fullName evidence="2">Uncharacterized protein</fullName>
    </submittedName>
</protein>
<dbReference type="EMBL" id="LXQA010101258">
    <property type="protein sequence ID" value="MCI16523.1"/>
    <property type="molecule type" value="Genomic_DNA"/>
</dbReference>
<evidence type="ECO:0000313" key="2">
    <source>
        <dbReference type="EMBL" id="MCI16523.1"/>
    </source>
</evidence>